<dbReference type="OrthoDB" id="10394520at2759"/>
<dbReference type="AlphaFoldDB" id="A0A8S1BPD4"/>
<accession>A0A8S1BPD4</accession>
<comment type="caution">
    <text evidence="1">The sequence shown here is derived from an EMBL/GenBank/DDBJ whole genome shotgun (WGS) entry which is preliminary data.</text>
</comment>
<gene>
    <name evidence="1" type="ORF">APLA_LOCUS18399</name>
</gene>
<sequence length="123" mass="13915">MIKSIVGLVKPAFVKSNGMIRELLNLGTLELDIFHSKPSIEPPKPRCISISKSELNEGEAEDNESTNPKYVSYEDLIKSQLEKPFVMNIHSMAVILNDDTTEDLQRVKSECITSTQIQRFYKA</sequence>
<name>A0A8S1BPD4_ARCPL</name>
<keyword evidence="2" id="KW-1185">Reference proteome</keyword>
<evidence type="ECO:0000313" key="1">
    <source>
        <dbReference type="EMBL" id="CAB3262424.1"/>
    </source>
</evidence>
<organism evidence="1 2">
    <name type="scientific">Arctia plantaginis</name>
    <name type="common">Wood tiger moth</name>
    <name type="synonym">Phalaena plantaginis</name>
    <dbReference type="NCBI Taxonomy" id="874455"/>
    <lineage>
        <taxon>Eukaryota</taxon>
        <taxon>Metazoa</taxon>
        <taxon>Ecdysozoa</taxon>
        <taxon>Arthropoda</taxon>
        <taxon>Hexapoda</taxon>
        <taxon>Insecta</taxon>
        <taxon>Pterygota</taxon>
        <taxon>Neoptera</taxon>
        <taxon>Endopterygota</taxon>
        <taxon>Lepidoptera</taxon>
        <taxon>Glossata</taxon>
        <taxon>Ditrysia</taxon>
        <taxon>Noctuoidea</taxon>
        <taxon>Erebidae</taxon>
        <taxon>Arctiinae</taxon>
        <taxon>Arctia</taxon>
    </lineage>
</organism>
<reference evidence="1 2" key="1">
    <citation type="submission" date="2020-04" db="EMBL/GenBank/DDBJ databases">
        <authorList>
            <person name="Wallbank WR R."/>
            <person name="Pardo Diaz C."/>
            <person name="Kozak K."/>
            <person name="Martin S."/>
            <person name="Jiggins C."/>
            <person name="Moest M."/>
            <person name="Warren A I."/>
            <person name="Byers J.R.P. K."/>
            <person name="Montejo-Kovacevich G."/>
            <person name="Yen C E."/>
        </authorList>
    </citation>
    <scope>NUCLEOTIDE SEQUENCE [LARGE SCALE GENOMIC DNA]</scope>
</reference>
<protein>
    <submittedName>
        <fullName evidence="1">Uncharacterized protein</fullName>
    </submittedName>
</protein>
<evidence type="ECO:0000313" key="2">
    <source>
        <dbReference type="Proteomes" id="UP000494106"/>
    </source>
</evidence>
<dbReference type="EMBL" id="CADEBC010000958">
    <property type="protein sequence ID" value="CAB3262424.1"/>
    <property type="molecule type" value="Genomic_DNA"/>
</dbReference>
<proteinExistence type="predicted"/>
<dbReference type="Proteomes" id="UP000494106">
    <property type="component" value="Unassembled WGS sequence"/>
</dbReference>